<evidence type="ECO:0000313" key="1">
    <source>
        <dbReference type="EMBL" id="RJL55504.1"/>
    </source>
</evidence>
<comment type="caution">
    <text evidence="1">The sequence shown here is derived from an EMBL/GenBank/DDBJ whole genome shotgun (WGS) entry which is preliminary data.</text>
</comment>
<protein>
    <recommendedName>
        <fullName evidence="3">Transposase</fullName>
    </recommendedName>
</protein>
<dbReference type="Proteomes" id="UP000283655">
    <property type="component" value="Unassembled WGS sequence"/>
</dbReference>
<name>A0A419B1Z1_PECCA</name>
<reference evidence="1 2" key="1">
    <citation type="submission" date="2018-09" db="EMBL/GenBank/DDBJ databases">
        <title>Phylogenetic diversity of Pectobacterium and Dickeya strains causing blackleg disease of potato in Morocco.</title>
        <authorList>
            <person name="Oulghazi S."/>
            <person name="Moumni M."/>
            <person name="Faure D."/>
        </authorList>
    </citation>
    <scope>NUCLEOTIDE SEQUENCE [LARGE SCALE GENOMIC DNA]</scope>
    <source>
        <strain evidence="1 2">S1.15.11.2D</strain>
    </source>
</reference>
<dbReference type="AlphaFoldDB" id="A0A419B1Z1"/>
<gene>
    <name evidence="1" type="ORF">D5071_00645</name>
</gene>
<evidence type="ECO:0008006" key="3">
    <source>
        <dbReference type="Google" id="ProtNLM"/>
    </source>
</evidence>
<proteinExistence type="predicted"/>
<sequence>MLPGIAKPKWLMSYREHHLPVSENLLQQDFSAGGSNQKWAGDIDLSHVSDGFIFLDHRIIRKRSRYCDMRMISTLPNGLQQRLFCVI</sequence>
<evidence type="ECO:0000313" key="2">
    <source>
        <dbReference type="Proteomes" id="UP000283655"/>
    </source>
</evidence>
<organism evidence="1 2">
    <name type="scientific">Pectobacterium carotovorum</name>
    <name type="common">Erwinia carotovora</name>
    <dbReference type="NCBI Taxonomy" id="554"/>
    <lineage>
        <taxon>Bacteria</taxon>
        <taxon>Pseudomonadati</taxon>
        <taxon>Pseudomonadota</taxon>
        <taxon>Gammaproteobacteria</taxon>
        <taxon>Enterobacterales</taxon>
        <taxon>Pectobacteriaceae</taxon>
        <taxon>Pectobacterium</taxon>
    </lineage>
</organism>
<accession>A0A419B1Z1</accession>
<dbReference type="EMBL" id="QZDH01000003">
    <property type="protein sequence ID" value="RJL55504.1"/>
    <property type="molecule type" value="Genomic_DNA"/>
</dbReference>